<accession>A0AAN9M984</accession>
<dbReference type="InterPro" id="IPR027417">
    <property type="entry name" value="P-loop_NTPase"/>
</dbReference>
<dbReference type="AlphaFoldDB" id="A0AAN9M984"/>
<protein>
    <submittedName>
        <fullName evidence="2">Uncharacterized protein</fullName>
    </submittedName>
</protein>
<dbReference type="Gene3D" id="3.40.50.300">
    <property type="entry name" value="P-loop containing nucleotide triphosphate hydrolases"/>
    <property type="match status" value="1"/>
</dbReference>
<dbReference type="Proteomes" id="UP001367508">
    <property type="component" value="Unassembled WGS sequence"/>
</dbReference>
<dbReference type="EMBL" id="JAYMYQ010000002">
    <property type="protein sequence ID" value="KAK7350187.1"/>
    <property type="molecule type" value="Genomic_DNA"/>
</dbReference>
<proteinExistence type="predicted"/>
<reference evidence="2 3" key="1">
    <citation type="submission" date="2024-01" db="EMBL/GenBank/DDBJ databases">
        <title>The genomes of 5 underutilized Papilionoideae crops provide insights into root nodulation and disease resistanc.</title>
        <authorList>
            <person name="Jiang F."/>
        </authorList>
    </citation>
    <scope>NUCLEOTIDE SEQUENCE [LARGE SCALE GENOMIC DNA]</scope>
    <source>
        <strain evidence="2">LVBAO_FW01</strain>
        <tissue evidence="2">Leaves</tissue>
    </source>
</reference>
<keyword evidence="3" id="KW-1185">Reference proteome</keyword>
<evidence type="ECO:0000256" key="1">
    <source>
        <dbReference type="SAM" id="MobiDB-lite"/>
    </source>
</evidence>
<organism evidence="2 3">
    <name type="scientific">Canavalia gladiata</name>
    <name type="common">Sword bean</name>
    <name type="synonym">Dolichos gladiatus</name>
    <dbReference type="NCBI Taxonomy" id="3824"/>
    <lineage>
        <taxon>Eukaryota</taxon>
        <taxon>Viridiplantae</taxon>
        <taxon>Streptophyta</taxon>
        <taxon>Embryophyta</taxon>
        <taxon>Tracheophyta</taxon>
        <taxon>Spermatophyta</taxon>
        <taxon>Magnoliopsida</taxon>
        <taxon>eudicotyledons</taxon>
        <taxon>Gunneridae</taxon>
        <taxon>Pentapetalae</taxon>
        <taxon>rosids</taxon>
        <taxon>fabids</taxon>
        <taxon>Fabales</taxon>
        <taxon>Fabaceae</taxon>
        <taxon>Papilionoideae</taxon>
        <taxon>50 kb inversion clade</taxon>
        <taxon>NPAAA clade</taxon>
        <taxon>indigoferoid/millettioid clade</taxon>
        <taxon>Phaseoleae</taxon>
        <taxon>Canavalia</taxon>
    </lineage>
</organism>
<name>A0AAN9M984_CANGL</name>
<evidence type="ECO:0000313" key="2">
    <source>
        <dbReference type="EMBL" id="KAK7350187.1"/>
    </source>
</evidence>
<sequence>MENTDNATTSLGRLATGHAGNSGLAITFFSDENIPLAKAFVGLMREANQEIPSWLSQYAEQPGGRDCRNAFEPEENNHNYSTRCDAGYGVDSYPNDSSDANNDPTFASGHSDANSGSNEGGRRHMGNDVPTLAALVALNRANNQGAAAGSTLGHKIAWFGKRDV</sequence>
<evidence type="ECO:0000313" key="3">
    <source>
        <dbReference type="Proteomes" id="UP001367508"/>
    </source>
</evidence>
<gene>
    <name evidence="2" type="ORF">VNO77_08428</name>
</gene>
<feature type="compositionally biased region" description="Polar residues" evidence="1">
    <location>
        <begin position="94"/>
        <end position="105"/>
    </location>
</feature>
<comment type="caution">
    <text evidence="2">The sequence shown here is derived from an EMBL/GenBank/DDBJ whole genome shotgun (WGS) entry which is preliminary data.</text>
</comment>
<feature type="region of interest" description="Disordered" evidence="1">
    <location>
        <begin position="87"/>
        <end position="127"/>
    </location>
</feature>